<evidence type="ECO:0000313" key="1">
    <source>
        <dbReference type="EMBL" id="ERI74081.1"/>
    </source>
</evidence>
<name>A0ABC9TRX8_CLOSY</name>
<dbReference type="RefSeq" id="WP_002570075.1">
    <property type="nucleotide sequence ID" value="NZ_KE992859.1"/>
</dbReference>
<accession>A0ABC9TRX8</accession>
<comment type="caution">
    <text evidence="1">The sequence shown here is derived from an EMBL/GenBank/DDBJ whole genome shotgun (WGS) entry which is preliminary data.</text>
</comment>
<keyword evidence="1" id="KW-0966">Cell projection</keyword>
<keyword evidence="1" id="KW-0969">Cilium</keyword>
<dbReference type="InterPro" id="IPR009384">
    <property type="entry name" value="SwrD-like"/>
</dbReference>
<dbReference type="PANTHER" id="PTHR39185">
    <property type="entry name" value="SWARMING MOTILITY PROTEIN SWRD"/>
    <property type="match status" value="1"/>
</dbReference>
<organism evidence="1 2">
    <name type="scientific">[Clostridium] symbiosum ATCC 14940</name>
    <dbReference type="NCBI Taxonomy" id="411472"/>
    <lineage>
        <taxon>Bacteria</taxon>
        <taxon>Bacillati</taxon>
        <taxon>Bacillota</taxon>
        <taxon>Clostridia</taxon>
        <taxon>Lachnospirales</taxon>
        <taxon>Lachnospiraceae</taxon>
        <taxon>Otoolea</taxon>
    </lineage>
</organism>
<dbReference type="Proteomes" id="UP000016491">
    <property type="component" value="Unassembled WGS sequence"/>
</dbReference>
<sequence length="77" mass="9276">MIELHKLSGEPFYLNEDQIEMVKFIPETKIVMMNKEFYIVQDSGEQVVEKIIEFKRKIMRPVGEKYPEGKEELLRRE</sequence>
<dbReference type="PANTHER" id="PTHR39185:SF1">
    <property type="entry name" value="SWARMING MOTILITY PROTEIN SWRD"/>
    <property type="match status" value="1"/>
</dbReference>
<proteinExistence type="predicted"/>
<dbReference type="AlphaFoldDB" id="A0ABC9TRX8"/>
<reference evidence="1 2" key="1">
    <citation type="submission" date="2013-07" db="EMBL/GenBank/DDBJ databases">
        <authorList>
            <person name="Weinstock G."/>
            <person name="Sodergren E."/>
            <person name="Wylie T."/>
            <person name="Fulton L."/>
            <person name="Fulton R."/>
            <person name="Fronick C."/>
            <person name="O'Laughlin M."/>
            <person name="Godfrey J."/>
            <person name="Miner T."/>
            <person name="Herter B."/>
            <person name="Appelbaum E."/>
            <person name="Cordes M."/>
            <person name="Lek S."/>
            <person name="Wollam A."/>
            <person name="Pepin K.H."/>
            <person name="Palsikar V.B."/>
            <person name="Mitreva M."/>
            <person name="Wilson R.K."/>
        </authorList>
    </citation>
    <scope>NUCLEOTIDE SEQUENCE [LARGE SCALE GENOMIC DNA]</scope>
    <source>
        <strain evidence="1 2">ATCC 14940</strain>
    </source>
</reference>
<evidence type="ECO:0000313" key="2">
    <source>
        <dbReference type="Proteomes" id="UP000016491"/>
    </source>
</evidence>
<keyword evidence="1" id="KW-0282">Flagellum</keyword>
<protein>
    <submittedName>
        <fullName evidence="1">Flagellar protein</fullName>
    </submittedName>
</protein>
<dbReference type="Pfam" id="PF06289">
    <property type="entry name" value="FlbD"/>
    <property type="match status" value="1"/>
</dbReference>
<gene>
    <name evidence="1" type="ORF">CLOSYM_04339</name>
</gene>
<dbReference type="EMBL" id="AWSU01000344">
    <property type="protein sequence ID" value="ERI74081.1"/>
    <property type="molecule type" value="Genomic_DNA"/>
</dbReference>